<feature type="region of interest" description="Disordered" evidence="1">
    <location>
        <begin position="90"/>
        <end position="111"/>
    </location>
</feature>
<organism evidence="3 4">
    <name type="scientific">Colletotrichum paranaense</name>
    <dbReference type="NCBI Taxonomy" id="1914294"/>
    <lineage>
        <taxon>Eukaryota</taxon>
        <taxon>Fungi</taxon>
        <taxon>Dikarya</taxon>
        <taxon>Ascomycota</taxon>
        <taxon>Pezizomycotina</taxon>
        <taxon>Sordariomycetes</taxon>
        <taxon>Hypocreomycetidae</taxon>
        <taxon>Glomerellales</taxon>
        <taxon>Glomerellaceae</taxon>
        <taxon>Colletotrichum</taxon>
        <taxon>Colletotrichum acutatum species complex</taxon>
    </lineage>
</organism>
<dbReference type="EMBL" id="MOPA01000007">
    <property type="protein sequence ID" value="KAK1535388.1"/>
    <property type="molecule type" value="Genomic_DNA"/>
</dbReference>
<keyword evidence="2" id="KW-0472">Membrane</keyword>
<evidence type="ECO:0000313" key="3">
    <source>
        <dbReference type="EMBL" id="KAK1535388.1"/>
    </source>
</evidence>
<keyword evidence="4" id="KW-1185">Reference proteome</keyword>
<evidence type="ECO:0000256" key="1">
    <source>
        <dbReference type="SAM" id="MobiDB-lite"/>
    </source>
</evidence>
<comment type="caution">
    <text evidence="3">The sequence shown here is derived from an EMBL/GenBank/DDBJ whole genome shotgun (WGS) entry which is preliminary data.</text>
</comment>
<dbReference type="Proteomes" id="UP001241169">
    <property type="component" value="Unassembled WGS sequence"/>
</dbReference>
<gene>
    <name evidence="3" type="ORF">CPAR01_08930</name>
</gene>
<feature type="transmembrane region" description="Helical" evidence="2">
    <location>
        <begin position="44"/>
        <end position="72"/>
    </location>
</feature>
<protein>
    <submittedName>
        <fullName evidence="3">Uncharacterized protein</fullName>
    </submittedName>
</protein>
<dbReference type="GeneID" id="85377096"/>
<keyword evidence="2" id="KW-0812">Transmembrane</keyword>
<feature type="region of interest" description="Disordered" evidence="1">
    <location>
        <begin position="220"/>
        <end position="240"/>
    </location>
</feature>
<reference evidence="3 4" key="1">
    <citation type="submission" date="2016-10" db="EMBL/GenBank/DDBJ databases">
        <title>The genome sequence of Colletotrichum fioriniae PJ7.</title>
        <authorList>
            <person name="Baroncelli R."/>
        </authorList>
    </citation>
    <scope>NUCLEOTIDE SEQUENCE [LARGE SCALE GENOMIC DNA]</scope>
    <source>
        <strain evidence="3 4">IMI 384185</strain>
    </source>
</reference>
<keyword evidence="2" id="KW-1133">Transmembrane helix</keyword>
<dbReference type="RefSeq" id="XP_060347327.1">
    <property type="nucleotide sequence ID" value="XM_060493197.1"/>
</dbReference>
<evidence type="ECO:0000313" key="4">
    <source>
        <dbReference type="Proteomes" id="UP001241169"/>
    </source>
</evidence>
<evidence type="ECO:0000256" key="2">
    <source>
        <dbReference type="SAM" id="Phobius"/>
    </source>
</evidence>
<name>A0ABQ9SFA3_9PEZI</name>
<sequence>MCGRWALYSVLGTCFQAVSCHNPFPPFFFPSNNRHRHHPNLPPHVFIRFGLLIPLDFFNFFFSISHFFYALLVSLRPPKNPVENFRQHLLQPGGREREGEEKSKRVNLGTNPGSRQLDSLSAVSSTQILVPNGYLLNVTLRLRTRGLSIFLSFFNFHGYPPRSQAFTSLVPSVQGLTCGGEPKAKSTLSSSFYHLTSPRAAPVLPLRSWHSLPLLCSQAHYSPEKPPPHQPSAAEYPTSP</sequence>
<feature type="compositionally biased region" description="Basic and acidic residues" evidence="1">
    <location>
        <begin position="94"/>
        <end position="104"/>
    </location>
</feature>
<accession>A0ABQ9SFA3</accession>
<proteinExistence type="predicted"/>